<dbReference type="AlphaFoldDB" id="A0A067MKC9"/>
<dbReference type="InParanoid" id="A0A067MKC9"/>
<accession>A0A067MKC9</accession>
<evidence type="ECO:0000313" key="3">
    <source>
        <dbReference type="EMBL" id="KDQ16004.1"/>
    </source>
</evidence>
<organism evidence="3 4">
    <name type="scientific">Botryobasidium botryosum (strain FD-172 SS1)</name>
    <dbReference type="NCBI Taxonomy" id="930990"/>
    <lineage>
        <taxon>Eukaryota</taxon>
        <taxon>Fungi</taxon>
        <taxon>Dikarya</taxon>
        <taxon>Basidiomycota</taxon>
        <taxon>Agaricomycotina</taxon>
        <taxon>Agaricomycetes</taxon>
        <taxon>Cantharellales</taxon>
        <taxon>Botryobasidiaceae</taxon>
        <taxon>Botryobasidium</taxon>
    </lineage>
</organism>
<protein>
    <submittedName>
        <fullName evidence="3">Uncharacterized protein</fullName>
    </submittedName>
</protein>
<reference evidence="4" key="1">
    <citation type="journal article" date="2014" name="Proc. Natl. Acad. Sci. U.S.A.">
        <title>Extensive sampling of basidiomycete genomes demonstrates inadequacy of the white-rot/brown-rot paradigm for wood decay fungi.</title>
        <authorList>
            <person name="Riley R."/>
            <person name="Salamov A.A."/>
            <person name="Brown D.W."/>
            <person name="Nagy L.G."/>
            <person name="Floudas D."/>
            <person name="Held B.W."/>
            <person name="Levasseur A."/>
            <person name="Lombard V."/>
            <person name="Morin E."/>
            <person name="Otillar R."/>
            <person name="Lindquist E.A."/>
            <person name="Sun H."/>
            <person name="LaButti K.M."/>
            <person name="Schmutz J."/>
            <person name="Jabbour D."/>
            <person name="Luo H."/>
            <person name="Baker S.E."/>
            <person name="Pisabarro A.G."/>
            <person name="Walton J.D."/>
            <person name="Blanchette R.A."/>
            <person name="Henrissat B."/>
            <person name="Martin F."/>
            <person name="Cullen D."/>
            <person name="Hibbett D.S."/>
            <person name="Grigoriev I.V."/>
        </authorList>
    </citation>
    <scope>NUCLEOTIDE SEQUENCE [LARGE SCALE GENOMIC DNA]</scope>
    <source>
        <strain evidence="4">FD-172 SS1</strain>
    </source>
</reference>
<feature type="region of interest" description="Disordered" evidence="1">
    <location>
        <begin position="326"/>
        <end position="357"/>
    </location>
</feature>
<keyword evidence="2" id="KW-0472">Membrane</keyword>
<proteinExistence type="predicted"/>
<feature type="compositionally biased region" description="Pro residues" evidence="1">
    <location>
        <begin position="344"/>
        <end position="357"/>
    </location>
</feature>
<gene>
    <name evidence="3" type="ORF">BOTBODRAFT_265601</name>
</gene>
<feature type="transmembrane region" description="Helical" evidence="2">
    <location>
        <begin position="45"/>
        <end position="68"/>
    </location>
</feature>
<keyword evidence="2" id="KW-0812">Transmembrane</keyword>
<evidence type="ECO:0000256" key="1">
    <source>
        <dbReference type="SAM" id="MobiDB-lite"/>
    </source>
</evidence>
<dbReference type="HOGENOM" id="CLU_036202_0_0_1"/>
<feature type="transmembrane region" description="Helical" evidence="2">
    <location>
        <begin position="20"/>
        <end position="38"/>
    </location>
</feature>
<evidence type="ECO:0000256" key="2">
    <source>
        <dbReference type="SAM" id="Phobius"/>
    </source>
</evidence>
<evidence type="ECO:0000313" key="4">
    <source>
        <dbReference type="Proteomes" id="UP000027195"/>
    </source>
</evidence>
<keyword evidence="2" id="KW-1133">Transmembrane helix</keyword>
<feature type="compositionally biased region" description="Basic and acidic residues" evidence="1">
    <location>
        <begin position="190"/>
        <end position="211"/>
    </location>
</feature>
<keyword evidence="4" id="KW-1185">Reference proteome</keyword>
<sequence>MSTYTSSFSAYSAPAHQPASSTASPIAASSLFLFKLLFSFSFTSIRWLVVFIRWILCSFFTVFCAAFFNGDSVKAAALQAPISFPRVNEAPVLVKIATTAPRAANITHQARSPASIRCDQAPIYAPSSCFAPLASSIAPRYSISLALRTVDADKARRGPVVPAARSRSSAPRTLGEVELPLRERQMAELKRRARVKDEARAQEEARAKEEGTAQEYSRQAPVAVNGPAIAQDIDHAPAAIRAPPYAEVTRPSPVLVQPSAAINSAAEADVSVTASHSPALSAAPPALCPVVLEPYSVATDHMECDERPVALEPLPMSVDDVLMDVDSSTSPEECMDTPSLLSPSPSPSPSSMPPITPPAVFPRGDFFDVMVTSCEDDDLVNSLRACTLSCLHPMLPPMDVEPDAPVAEVTLSLSECSLADAAVLAEMDVDEDVMVVCGDDQSSPVFLAMDIDDADQEDTQIIYSDDNSRAAPSSFSGMLPSIRSRSRLVKRHKRQCARVDIPSDFSAAPTPQPKLFVLRLVEKYADLGLDRPGVVFRVKLDVGVRKIEKDSRSA</sequence>
<dbReference type="EMBL" id="KL198029">
    <property type="protein sequence ID" value="KDQ16004.1"/>
    <property type="molecule type" value="Genomic_DNA"/>
</dbReference>
<feature type="region of interest" description="Disordered" evidence="1">
    <location>
        <begin position="190"/>
        <end position="218"/>
    </location>
</feature>
<name>A0A067MKC9_BOTB1</name>
<dbReference type="Proteomes" id="UP000027195">
    <property type="component" value="Unassembled WGS sequence"/>
</dbReference>